<dbReference type="InterPro" id="IPR027304">
    <property type="entry name" value="Trigger_fact/SurA_dom_sf"/>
</dbReference>
<dbReference type="PROSITE" id="PS50198">
    <property type="entry name" value="PPIC_PPIASE_2"/>
    <property type="match status" value="1"/>
</dbReference>
<dbReference type="PANTHER" id="PTHR47245:SF2">
    <property type="entry name" value="PEPTIDYL-PROLYL CIS-TRANS ISOMERASE HP_0175-RELATED"/>
    <property type="match status" value="1"/>
</dbReference>
<evidence type="ECO:0000259" key="6">
    <source>
        <dbReference type="PROSITE" id="PS50198"/>
    </source>
</evidence>
<dbReference type="SUPFAM" id="SSF54534">
    <property type="entry name" value="FKBP-like"/>
    <property type="match status" value="1"/>
</dbReference>
<evidence type="ECO:0000256" key="4">
    <source>
        <dbReference type="ARBA" id="ARBA00023110"/>
    </source>
</evidence>
<dbReference type="eggNOG" id="COG0760">
    <property type="taxonomic scope" value="Bacteria"/>
</dbReference>
<sequence>MLAMVNRVVLPEHHINAESGEVESGTIDEKRAEATRRLAVKELLRQRAEAVGIETAERLDAAIDELLAAEVTVPESSDDDCRRYFEANRERFVTPVRVDMAHILLAAAPDDPEARVTAREQADDLIARIQTEPDSFAALARTHSRCPSASADGALGWIGRGQTVPELENVALRLDIGLAKKPVETRYGYHIVRVDDRRGGAPLAYDDVAAMIADYLTESSWRRAVSQYIRVLASEAELRGVDLETADNPLLQ</sequence>
<dbReference type="InterPro" id="IPR000297">
    <property type="entry name" value="PPIase_PpiC"/>
</dbReference>
<dbReference type="SUPFAM" id="SSF109998">
    <property type="entry name" value="Triger factor/SurA peptide-binding domain-like"/>
    <property type="match status" value="1"/>
</dbReference>
<evidence type="ECO:0000313" key="8">
    <source>
        <dbReference type="Proteomes" id="UP000028302"/>
    </source>
</evidence>
<dbReference type="OrthoDB" id="9769613at2"/>
<accession>A0A084IIP5</accession>
<dbReference type="Proteomes" id="UP000028302">
    <property type="component" value="Unassembled WGS sequence"/>
</dbReference>
<reference evidence="7 8" key="1">
    <citation type="submission" date="2013-03" db="EMBL/GenBank/DDBJ databases">
        <title>Salinisphaera hydrothermalis C41B8 Genome Sequencing.</title>
        <authorList>
            <person name="Li C."/>
            <person name="Lai Q."/>
            <person name="Shao Z."/>
        </authorList>
    </citation>
    <scope>NUCLEOTIDE SEQUENCE [LARGE SCALE GENOMIC DNA]</scope>
    <source>
        <strain evidence="7 8">C41B8</strain>
    </source>
</reference>
<name>A0A084IIP5_SALHC</name>
<evidence type="ECO:0000256" key="2">
    <source>
        <dbReference type="ARBA" id="ARBA00007656"/>
    </source>
</evidence>
<comment type="similarity">
    <text evidence="2">Belongs to the PpiC/parvulin rotamase family.</text>
</comment>
<protein>
    <recommendedName>
        <fullName evidence="3">peptidylprolyl isomerase</fullName>
        <ecNumber evidence="3">5.2.1.8</ecNumber>
    </recommendedName>
</protein>
<dbReference type="STRING" id="1304275.C41B8_14225"/>
<dbReference type="EC" id="5.2.1.8" evidence="3"/>
<dbReference type="RefSeq" id="WP_037339589.1">
    <property type="nucleotide sequence ID" value="NZ_APNK01000026.1"/>
</dbReference>
<dbReference type="GO" id="GO:0003755">
    <property type="term" value="F:peptidyl-prolyl cis-trans isomerase activity"/>
    <property type="evidence" value="ECO:0007669"/>
    <property type="project" value="UniProtKB-KW"/>
</dbReference>
<dbReference type="InterPro" id="IPR050245">
    <property type="entry name" value="PrsA_foldase"/>
</dbReference>
<gene>
    <name evidence="7" type="ORF">C41B8_14225</name>
</gene>
<keyword evidence="4 5" id="KW-0697">Rotamase</keyword>
<evidence type="ECO:0000256" key="1">
    <source>
        <dbReference type="ARBA" id="ARBA00000971"/>
    </source>
</evidence>
<evidence type="ECO:0000256" key="3">
    <source>
        <dbReference type="ARBA" id="ARBA00013194"/>
    </source>
</evidence>
<dbReference type="AlphaFoldDB" id="A0A084IIP5"/>
<dbReference type="InterPro" id="IPR046357">
    <property type="entry name" value="PPIase_dom_sf"/>
</dbReference>
<evidence type="ECO:0000313" key="7">
    <source>
        <dbReference type="EMBL" id="KEZ76579.1"/>
    </source>
</evidence>
<dbReference type="PANTHER" id="PTHR47245">
    <property type="entry name" value="PEPTIDYLPROLYL ISOMERASE"/>
    <property type="match status" value="1"/>
</dbReference>
<comment type="caution">
    <text evidence="7">The sequence shown here is derived from an EMBL/GenBank/DDBJ whole genome shotgun (WGS) entry which is preliminary data.</text>
</comment>
<keyword evidence="5 7" id="KW-0413">Isomerase</keyword>
<comment type="catalytic activity">
    <reaction evidence="1">
        <text>[protein]-peptidylproline (omega=180) = [protein]-peptidylproline (omega=0)</text>
        <dbReference type="Rhea" id="RHEA:16237"/>
        <dbReference type="Rhea" id="RHEA-COMP:10747"/>
        <dbReference type="Rhea" id="RHEA-COMP:10748"/>
        <dbReference type="ChEBI" id="CHEBI:83833"/>
        <dbReference type="ChEBI" id="CHEBI:83834"/>
        <dbReference type="EC" id="5.2.1.8"/>
    </reaction>
</comment>
<feature type="domain" description="PpiC" evidence="6">
    <location>
        <begin position="95"/>
        <end position="196"/>
    </location>
</feature>
<keyword evidence="8" id="KW-1185">Reference proteome</keyword>
<dbReference type="EMBL" id="APNK01000026">
    <property type="protein sequence ID" value="KEZ76579.1"/>
    <property type="molecule type" value="Genomic_DNA"/>
</dbReference>
<dbReference type="Pfam" id="PF00639">
    <property type="entry name" value="Rotamase"/>
    <property type="match status" value="1"/>
</dbReference>
<proteinExistence type="inferred from homology"/>
<organism evidence="7 8">
    <name type="scientific">Salinisphaera hydrothermalis (strain C41B8)</name>
    <dbReference type="NCBI Taxonomy" id="1304275"/>
    <lineage>
        <taxon>Bacteria</taxon>
        <taxon>Pseudomonadati</taxon>
        <taxon>Pseudomonadota</taxon>
        <taxon>Gammaproteobacteria</taxon>
        <taxon>Salinisphaerales</taxon>
        <taxon>Salinisphaeraceae</taxon>
        <taxon>Salinisphaera</taxon>
    </lineage>
</organism>
<evidence type="ECO:0000256" key="5">
    <source>
        <dbReference type="PROSITE-ProRule" id="PRU00278"/>
    </source>
</evidence>
<dbReference type="Gene3D" id="3.10.50.40">
    <property type="match status" value="1"/>
</dbReference>